<evidence type="ECO:0000256" key="6">
    <source>
        <dbReference type="ARBA" id="ARBA00023316"/>
    </source>
</evidence>
<keyword evidence="6" id="KW-0961">Cell wall biogenesis/degradation</keyword>
<dbReference type="InterPro" id="IPR003447">
    <property type="entry name" value="FEMABX"/>
</dbReference>
<dbReference type="OrthoDB" id="5622654at2"/>
<dbReference type="GO" id="GO:0016755">
    <property type="term" value="F:aminoacyltransferase activity"/>
    <property type="evidence" value="ECO:0007669"/>
    <property type="project" value="InterPro"/>
</dbReference>
<dbReference type="InterPro" id="IPR016181">
    <property type="entry name" value="Acyl_CoA_acyltransferase"/>
</dbReference>
<dbReference type="PANTHER" id="PTHR36174:SF1">
    <property type="entry name" value="LIPID II:GLYCINE GLYCYLTRANSFERASE"/>
    <property type="match status" value="1"/>
</dbReference>
<dbReference type="AlphaFoldDB" id="A0A521BRQ5"/>
<dbReference type="GO" id="GO:0071555">
    <property type="term" value="P:cell wall organization"/>
    <property type="evidence" value="ECO:0007669"/>
    <property type="project" value="UniProtKB-KW"/>
</dbReference>
<dbReference type="EMBL" id="FXSZ01000002">
    <property type="protein sequence ID" value="SMO49220.1"/>
    <property type="molecule type" value="Genomic_DNA"/>
</dbReference>
<evidence type="ECO:0000256" key="1">
    <source>
        <dbReference type="ARBA" id="ARBA00009943"/>
    </source>
</evidence>
<sequence length="255" mass="30110">MFKYEKKIWGLKMYENWFEYKSNDNSIFSLNAYLHIRDNSHKKTFHLKRNSYSVENILNESDDQLLARFSKTNRYQIKKAIKEGINCSQENDLLKFENFFNQFAKEKHLPKVSARNLKSLEPNLTISFACLNNHTLVAHSYITDQDLGIVRLYHSASKRLDETYENLTIGMANKLLHYKDMIFFKENGFKIYDFGGYYESTNKSLQGINRFKLSFGGEKVTHSNYFSPTCLVFRKTSQIIEKVKKRIAYLPHVPF</sequence>
<dbReference type="SUPFAM" id="SSF55729">
    <property type="entry name" value="Acyl-CoA N-acyltransferases (Nat)"/>
    <property type="match status" value="1"/>
</dbReference>
<dbReference type="PROSITE" id="PS51191">
    <property type="entry name" value="FEMABX"/>
    <property type="match status" value="1"/>
</dbReference>
<dbReference type="Proteomes" id="UP000315971">
    <property type="component" value="Unassembled WGS sequence"/>
</dbReference>
<protein>
    <recommendedName>
        <fullName evidence="9">Acetyltransferase (GNAT) domain-containing protein</fullName>
    </recommendedName>
</protein>
<evidence type="ECO:0000313" key="7">
    <source>
        <dbReference type="EMBL" id="SMO49220.1"/>
    </source>
</evidence>
<keyword evidence="4" id="KW-0573">Peptidoglycan synthesis</keyword>
<accession>A0A521BRQ5</accession>
<dbReference type="RefSeq" id="WP_142602018.1">
    <property type="nucleotide sequence ID" value="NZ_FXSZ01000002.1"/>
</dbReference>
<evidence type="ECO:0000256" key="2">
    <source>
        <dbReference type="ARBA" id="ARBA00022679"/>
    </source>
</evidence>
<evidence type="ECO:0000256" key="5">
    <source>
        <dbReference type="ARBA" id="ARBA00023315"/>
    </source>
</evidence>
<dbReference type="PANTHER" id="PTHR36174">
    <property type="entry name" value="LIPID II:GLYCINE GLYCYLTRANSFERASE"/>
    <property type="match status" value="1"/>
</dbReference>
<dbReference type="Gene3D" id="3.40.630.30">
    <property type="match status" value="1"/>
</dbReference>
<keyword evidence="8" id="KW-1185">Reference proteome</keyword>
<name>A0A521BRQ5_9SPHI</name>
<keyword evidence="3" id="KW-0133">Cell shape</keyword>
<keyword evidence="2" id="KW-0808">Transferase</keyword>
<gene>
    <name evidence="7" type="ORF">SAMN06265350_102401</name>
</gene>
<organism evidence="7 8">
    <name type="scientific">Solitalea koreensis</name>
    <dbReference type="NCBI Taxonomy" id="543615"/>
    <lineage>
        <taxon>Bacteria</taxon>
        <taxon>Pseudomonadati</taxon>
        <taxon>Bacteroidota</taxon>
        <taxon>Sphingobacteriia</taxon>
        <taxon>Sphingobacteriales</taxon>
        <taxon>Sphingobacteriaceae</taxon>
        <taxon>Solitalea</taxon>
    </lineage>
</organism>
<dbReference type="InterPro" id="IPR050644">
    <property type="entry name" value="PG_Glycine_Bridge_Synth"/>
</dbReference>
<dbReference type="GO" id="GO:0008360">
    <property type="term" value="P:regulation of cell shape"/>
    <property type="evidence" value="ECO:0007669"/>
    <property type="project" value="UniProtKB-KW"/>
</dbReference>
<evidence type="ECO:0000256" key="4">
    <source>
        <dbReference type="ARBA" id="ARBA00022984"/>
    </source>
</evidence>
<evidence type="ECO:0008006" key="9">
    <source>
        <dbReference type="Google" id="ProtNLM"/>
    </source>
</evidence>
<evidence type="ECO:0000313" key="8">
    <source>
        <dbReference type="Proteomes" id="UP000315971"/>
    </source>
</evidence>
<keyword evidence="5" id="KW-0012">Acyltransferase</keyword>
<evidence type="ECO:0000256" key="3">
    <source>
        <dbReference type="ARBA" id="ARBA00022960"/>
    </source>
</evidence>
<comment type="similarity">
    <text evidence="1">Belongs to the FemABX family.</text>
</comment>
<reference evidence="7 8" key="1">
    <citation type="submission" date="2017-05" db="EMBL/GenBank/DDBJ databases">
        <authorList>
            <person name="Varghese N."/>
            <person name="Submissions S."/>
        </authorList>
    </citation>
    <scope>NUCLEOTIDE SEQUENCE [LARGE SCALE GENOMIC DNA]</scope>
    <source>
        <strain evidence="7 8">DSM 21342</strain>
    </source>
</reference>
<dbReference type="GO" id="GO:0009252">
    <property type="term" value="P:peptidoglycan biosynthetic process"/>
    <property type="evidence" value="ECO:0007669"/>
    <property type="project" value="UniProtKB-KW"/>
</dbReference>
<proteinExistence type="inferred from homology"/>